<dbReference type="PANTHER" id="PTHR43687:SF1">
    <property type="entry name" value="FERREDOXIN III"/>
    <property type="match status" value="1"/>
</dbReference>
<evidence type="ECO:0000256" key="2">
    <source>
        <dbReference type="ARBA" id="ARBA00022723"/>
    </source>
</evidence>
<dbReference type="InterPro" id="IPR050572">
    <property type="entry name" value="Fe-S_Ferredoxin"/>
</dbReference>
<dbReference type="STRING" id="79604.AAY81_01270"/>
<dbReference type="RefSeq" id="WP_074777328.1">
    <property type="nucleotide sequence ID" value="NZ_CP011402.1"/>
</dbReference>
<evidence type="ECO:0000259" key="5">
    <source>
        <dbReference type="PROSITE" id="PS51379"/>
    </source>
</evidence>
<dbReference type="AlphaFoldDB" id="A0A1H8U124"/>
<organism evidence="6 7">
    <name type="scientific">Denitrobacterium detoxificans</name>
    <dbReference type="NCBI Taxonomy" id="79604"/>
    <lineage>
        <taxon>Bacteria</taxon>
        <taxon>Bacillati</taxon>
        <taxon>Actinomycetota</taxon>
        <taxon>Coriobacteriia</taxon>
        <taxon>Eggerthellales</taxon>
        <taxon>Eggerthellaceae</taxon>
        <taxon>Denitrobacterium</taxon>
    </lineage>
</organism>
<proteinExistence type="predicted"/>
<accession>A0A1H8U124</accession>
<dbReference type="InterPro" id="IPR017900">
    <property type="entry name" value="4Fe4S_Fe_S_CS"/>
</dbReference>
<evidence type="ECO:0000313" key="7">
    <source>
        <dbReference type="Proteomes" id="UP000182975"/>
    </source>
</evidence>
<feature type="domain" description="4Fe-4S ferredoxin-type" evidence="5">
    <location>
        <begin position="266"/>
        <end position="295"/>
    </location>
</feature>
<keyword evidence="2" id="KW-0479">Metal-binding</keyword>
<dbReference type="PROSITE" id="PS51379">
    <property type="entry name" value="4FE4S_FER_2"/>
    <property type="match status" value="4"/>
</dbReference>
<feature type="domain" description="4Fe-4S ferredoxin-type" evidence="5">
    <location>
        <begin position="48"/>
        <end position="77"/>
    </location>
</feature>
<dbReference type="GO" id="GO:0051539">
    <property type="term" value="F:4 iron, 4 sulfur cluster binding"/>
    <property type="evidence" value="ECO:0007669"/>
    <property type="project" value="UniProtKB-KW"/>
</dbReference>
<reference evidence="7" key="1">
    <citation type="submission" date="2016-10" db="EMBL/GenBank/DDBJ databases">
        <authorList>
            <person name="Varghese N."/>
        </authorList>
    </citation>
    <scope>NUCLEOTIDE SEQUENCE [LARGE SCALE GENOMIC DNA]</scope>
    <source>
        <strain evidence="7">DSM 21843</strain>
    </source>
</reference>
<feature type="domain" description="4Fe-4S ferredoxin-type" evidence="5">
    <location>
        <begin position="299"/>
        <end position="328"/>
    </location>
</feature>
<evidence type="ECO:0000256" key="1">
    <source>
        <dbReference type="ARBA" id="ARBA00022485"/>
    </source>
</evidence>
<dbReference type="InterPro" id="IPR017896">
    <property type="entry name" value="4Fe4S_Fe-S-bd"/>
</dbReference>
<name>A0A1H8U124_9ACTN</name>
<dbReference type="Pfam" id="PF12838">
    <property type="entry name" value="Fer4_7"/>
    <property type="match status" value="2"/>
</dbReference>
<keyword evidence="1" id="KW-0004">4Fe-4S</keyword>
<evidence type="ECO:0000313" key="6">
    <source>
        <dbReference type="EMBL" id="SEO96564.1"/>
    </source>
</evidence>
<feature type="domain" description="4Fe-4S ferredoxin-type" evidence="5">
    <location>
        <begin position="10"/>
        <end position="46"/>
    </location>
</feature>
<dbReference type="GO" id="GO:0046872">
    <property type="term" value="F:metal ion binding"/>
    <property type="evidence" value="ECO:0007669"/>
    <property type="project" value="UniProtKB-KW"/>
</dbReference>
<dbReference type="OrthoDB" id="9672at2"/>
<dbReference type="EMBL" id="FOEC01000014">
    <property type="protein sequence ID" value="SEO96564.1"/>
    <property type="molecule type" value="Genomic_DNA"/>
</dbReference>
<dbReference type="Proteomes" id="UP000182975">
    <property type="component" value="Unassembled WGS sequence"/>
</dbReference>
<sequence>MAGGDRSVRISVAVDEGHCVHAHSVWAICARCVNACPGGAISLPQGAKAPVVDEQRCVSCGQCLSACSLGAFSSPEFSERRLLERIEKEGSIRLRCFLPYGELESLAQDGGSYHVCTCLAALSPGVLYQMATERSCELVTDRCRECVLFAKVEAGMRRNFEDARALLSDCGRAHHLWESSPLFLPKRVNDSDSNEVDDDATVCAPAPNVRAVFHSIFVSVRDNPPVKRKPLPLRALRKHVPEWRASLGEVWNMTSHVSHDGAYLWPVHVVDRNRCRACGMCMQLCPTGTIAHGFGDGRFRYSFTPGNCAECGLCFMSCPVAAISRERATNAAPFDEVECFECEAEPCPRCGLPNFASRGEPVCRLCQKRLGT</sequence>
<keyword evidence="4" id="KW-0411">Iron-sulfur</keyword>
<dbReference type="PANTHER" id="PTHR43687">
    <property type="entry name" value="ADENYLYLSULFATE REDUCTASE, BETA SUBUNIT"/>
    <property type="match status" value="1"/>
</dbReference>
<dbReference type="PROSITE" id="PS00198">
    <property type="entry name" value="4FE4S_FER_1"/>
    <property type="match status" value="2"/>
</dbReference>
<evidence type="ECO:0000256" key="4">
    <source>
        <dbReference type="ARBA" id="ARBA00023014"/>
    </source>
</evidence>
<keyword evidence="7" id="KW-1185">Reference proteome</keyword>
<gene>
    <name evidence="6" type="ORF">SAMN02910314_01760</name>
</gene>
<protein>
    <submittedName>
        <fullName evidence="6">4Fe-4S dicluster domain-containing protein</fullName>
    </submittedName>
</protein>
<dbReference type="Gene3D" id="3.30.70.20">
    <property type="match status" value="2"/>
</dbReference>
<evidence type="ECO:0000256" key="3">
    <source>
        <dbReference type="ARBA" id="ARBA00023004"/>
    </source>
</evidence>
<dbReference type="SUPFAM" id="SSF54862">
    <property type="entry name" value="4Fe-4S ferredoxins"/>
    <property type="match status" value="2"/>
</dbReference>
<keyword evidence="3" id="KW-0408">Iron</keyword>